<dbReference type="SUPFAM" id="SSF53756">
    <property type="entry name" value="UDP-Glycosyltransferase/glycogen phosphorylase"/>
    <property type="match status" value="1"/>
</dbReference>
<dbReference type="PANTHER" id="PTHR46401:SF2">
    <property type="entry name" value="GLYCOSYLTRANSFERASE WBBK-RELATED"/>
    <property type="match status" value="1"/>
</dbReference>
<evidence type="ECO:0000256" key="1">
    <source>
        <dbReference type="ARBA" id="ARBA00022679"/>
    </source>
</evidence>
<organism evidence="3 4">
    <name type="scientific">Xanthocytophaga flava</name>
    <dbReference type="NCBI Taxonomy" id="3048013"/>
    <lineage>
        <taxon>Bacteria</taxon>
        <taxon>Pseudomonadati</taxon>
        <taxon>Bacteroidota</taxon>
        <taxon>Cytophagia</taxon>
        <taxon>Cytophagales</taxon>
        <taxon>Rhodocytophagaceae</taxon>
        <taxon>Xanthocytophaga</taxon>
    </lineage>
</organism>
<dbReference type="EMBL" id="JASJOT010000032">
    <property type="protein sequence ID" value="MDJ1497387.1"/>
    <property type="molecule type" value="Genomic_DNA"/>
</dbReference>
<keyword evidence="4" id="KW-1185">Reference proteome</keyword>
<sequence length="379" mass="43612">MSNKNLLVISINDPTDIKSFSGISYHACKALESHYVVEIVFISAIPFWVRMYGKIMNRVFSNRYRLKNSTLYSWVLSKQIQKQLKKKQKQYEYLLFFNCVQLLAHFDKTVCPKSKIVYYSDSTFQLGLDYYPALTNLSNFNIKEGHTIDSKAYNNADLILLSSEWAASSVVNYYNVEPSKVKVLKYGANLPDLSYRKRIFEKQISLLIVGVEWKRKGINIAIEVHKRLLEMGYASQLTIIGLKQYPAEIHSIQNLFLHTFINKGSTEGTMQLKKEFENANYFLFPTLADCTPIVLAESMMFGLPIIARNTGGLSSMVENEVNGFLIDETGTVDDFINALLKIHVAGVYERFSENSRHLYETQFNWDVWLTKFKDHVASI</sequence>
<feature type="domain" description="Glycosyl transferase family 1" evidence="2">
    <location>
        <begin position="198"/>
        <end position="356"/>
    </location>
</feature>
<dbReference type="Gene3D" id="3.40.50.2000">
    <property type="entry name" value="Glycogen Phosphorylase B"/>
    <property type="match status" value="2"/>
</dbReference>
<accession>A0ABT7CUG2</accession>
<dbReference type="InterPro" id="IPR001296">
    <property type="entry name" value="Glyco_trans_1"/>
</dbReference>
<dbReference type="EC" id="2.4.-.-" evidence="3"/>
<reference evidence="3 4" key="1">
    <citation type="submission" date="2023-05" db="EMBL/GenBank/DDBJ databases">
        <authorList>
            <person name="Zhang X."/>
        </authorList>
    </citation>
    <scope>NUCLEOTIDE SEQUENCE [LARGE SCALE GENOMIC DNA]</scope>
    <source>
        <strain evidence="3 4">DM2B3-1</strain>
    </source>
</reference>
<dbReference type="Proteomes" id="UP001228581">
    <property type="component" value="Unassembled WGS sequence"/>
</dbReference>
<name>A0ABT7CUG2_9BACT</name>
<proteinExistence type="predicted"/>
<evidence type="ECO:0000313" key="4">
    <source>
        <dbReference type="Proteomes" id="UP001228581"/>
    </source>
</evidence>
<dbReference type="Pfam" id="PF00534">
    <property type="entry name" value="Glycos_transf_1"/>
    <property type="match status" value="1"/>
</dbReference>
<evidence type="ECO:0000313" key="3">
    <source>
        <dbReference type="EMBL" id="MDJ1497387.1"/>
    </source>
</evidence>
<keyword evidence="1 3" id="KW-0808">Transferase</keyword>
<protein>
    <submittedName>
        <fullName evidence="3">Glycosyltransferase family 4 protein</fullName>
        <ecNumber evidence="3">2.4.-.-</ecNumber>
    </submittedName>
</protein>
<dbReference type="GO" id="GO:0016757">
    <property type="term" value="F:glycosyltransferase activity"/>
    <property type="evidence" value="ECO:0007669"/>
    <property type="project" value="UniProtKB-KW"/>
</dbReference>
<evidence type="ECO:0000259" key="2">
    <source>
        <dbReference type="Pfam" id="PF00534"/>
    </source>
</evidence>
<gene>
    <name evidence="3" type="ORF">QNI19_30895</name>
</gene>
<comment type="caution">
    <text evidence="3">The sequence shown here is derived from an EMBL/GenBank/DDBJ whole genome shotgun (WGS) entry which is preliminary data.</text>
</comment>
<dbReference type="RefSeq" id="WP_314002939.1">
    <property type="nucleotide sequence ID" value="NZ_JASJOR010000002.1"/>
</dbReference>
<dbReference type="CDD" id="cd03801">
    <property type="entry name" value="GT4_PimA-like"/>
    <property type="match status" value="1"/>
</dbReference>
<keyword evidence="3" id="KW-0328">Glycosyltransferase</keyword>
<dbReference type="PANTHER" id="PTHR46401">
    <property type="entry name" value="GLYCOSYLTRANSFERASE WBBK-RELATED"/>
    <property type="match status" value="1"/>
</dbReference>